<dbReference type="GeneID" id="25561582"/>
<dbReference type="Gene3D" id="3.30.40.10">
    <property type="entry name" value="Zinc/RING finger domain, C3HC4 (zinc finger)"/>
    <property type="match status" value="1"/>
</dbReference>
<dbReference type="PROSITE" id="PS50089">
    <property type="entry name" value="ZF_RING_2"/>
    <property type="match status" value="1"/>
</dbReference>
<dbReference type="InterPro" id="IPR017907">
    <property type="entry name" value="Znf_RING_CS"/>
</dbReference>
<dbReference type="InterPro" id="IPR044066">
    <property type="entry name" value="TRIAD_supradom"/>
</dbReference>
<keyword evidence="7" id="KW-0833">Ubl conjugation pathway</keyword>
<reference evidence="12 13" key="1">
    <citation type="submission" date="2010-05" db="EMBL/GenBank/DDBJ databases">
        <title>The Genome Sequence of Thecamonas trahens ATCC 50062.</title>
        <authorList>
            <consortium name="The Broad Institute Genome Sequencing Platform"/>
            <person name="Russ C."/>
            <person name="Cuomo C."/>
            <person name="Shea T."/>
            <person name="Young S.K."/>
            <person name="Zeng Q."/>
            <person name="Koehrsen M."/>
            <person name="Haas B."/>
            <person name="Borodovsky M."/>
            <person name="Guigo R."/>
            <person name="Alvarado L."/>
            <person name="Berlin A."/>
            <person name="Bochicchio J."/>
            <person name="Borenstein D."/>
            <person name="Chapman S."/>
            <person name="Chen Z."/>
            <person name="Freedman E."/>
            <person name="Gellesch M."/>
            <person name="Goldberg J."/>
            <person name="Griggs A."/>
            <person name="Gujja S."/>
            <person name="Heilman E."/>
            <person name="Heiman D."/>
            <person name="Hepburn T."/>
            <person name="Howarth C."/>
            <person name="Jen D."/>
            <person name="Larson L."/>
            <person name="Mehta T."/>
            <person name="Park D."/>
            <person name="Pearson M."/>
            <person name="Roberts A."/>
            <person name="Saif S."/>
            <person name="Shenoy N."/>
            <person name="Sisk P."/>
            <person name="Stolte C."/>
            <person name="Sykes S."/>
            <person name="Thomson T."/>
            <person name="Walk T."/>
            <person name="White J."/>
            <person name="Yandava C."/>
            <person name="Burger G."/>
            <person name="Gray M.W."/>
            <person name="Holland P.W.H."/>
            <person name="King N."/>
            <person name="Lang F.B.F."/>
            <person name="Roger A.J."/>
            <person name="Ruiz-Trillo I."/>
            <person name="Lander E."/>
            <person name="Nusbaum C."/>
        </authorList>
    </citation>
    <scope>NUCLEOTIDE SEQUENCE [LARGE SCALE GENOMIC DNA]</scope>
    <source>
        <strain evidence="12 13">ATCC 50062</strain>
    </source>
</reference>
<evidence type="ECO:0000256" key="3">
    <source>
        <dbReference type="ARBA" id="ARBA00022679"/>
    </source>
</evidence>
<dbReference type="eggNOG" id="KOG1815">
    <property type="taxonomic scope" value="Eukaryota"/>
</dbReference>
<keyword evidence="8" id="KW-0862">Zinc</keyword>
<keyword evidence="4" id="KW-0479">Metal-binding</keyword>
<keyword evidence="3" id="KW-0808">Transferase</keyword>
<dbReference type="InterPro" id="IPR001841">
    <property type="entry name" value="Znf_RING"/>
</dbReference>
<dbReference type="EC" id="2.3.2.31" evidence="2"/>
<sequence length="619" mass="66898">MAKVGHRTGSDEKLEAQVFNIDALFSDDSISSSLDISDDDGSSSDQVNEALSGVVVKPLELDPLYKRRNKGVKLSLQTVSWAPTAAGSGTASDAPISTESEAIFVTDGVIFSPLLSGMSADSGPAFAFADCGSDSDDSAHLDAEKGGVVMTPGSLAAEQQAALDLVKSVLGLPELLARTLLDHYGYDTSRMMEEFVDREAEVLAAIGWSEGENGAAASGTGDAGASDSASADAACAICFLDDPAELAALSCGHPLCRDCWSSYLRIKITENDVASIPCPAGECGVRADQAFVAKYVDAAVFDKFQRFLLQNFVTSNKNVVWCPAGGCENAVKVESALEALCACGWRFCPSCNEECHVPVSCAHMREWGKHLAEDNVNKAWILNNTKDCPKCGVTIEKNMGCMHMSCGGHGTRVTGCGHEFCWLCLGDWRTHSHCGRDETAGDRNSKRIGVVRQLHFTSRFEAHRDAHKLELELRSRTVANIAAFRKAHPDSIVKLGYMLDAVEALLYCRKTLQFTYAYAFFLKPDSPEKNLFEYLQGELETSVETLSEAIDLPIDVEHRSKIKKLTRAALRRLNHLLDGVEVGLTTDADDFKAVNVTTDEAGASSGNRTTIRSLFSRRS</sequence>
<dbReference type="RefSeq" id="XP_013761365.1">
    <property type="nucleotide sequence ID" value="XM_013905911.1"/>
</dbReference>
<feature type="domain" description="RING-type" evidence="10">
    <location>
        <begin position="235"/>
        <end position="279"/>
    </location>
</feature>
<keyword evidence="13" id="KW-1185">Reference proteome</keyword>
<evidence type="ECO:0000256" key="9">
    <source>
        <dbReference type="PROSITE-ProRule" id="PRU00175"/>
    </source>
</evidence>
<evidence type="ECO:0000256" key="6">
    <source>
        <dbReference type="ARBA" id="ARBA00022771"/>
    </source>
</evidence>
<organism evidence="12 13">
    <name type="scientific">Thecamonas trahens ATCC 50062</name>
    <dbReference type="NCBI Taxonomy" id="461836"/>
    <lineage>
        <taxon>Eukaryota</taxon>
        <taxon>Apusozoa</taxon>
        <taxon>Apusomonadida</taxon>
        <taxon>Apusomonadidae</taxon>
        <taxon>Thecamonas</taxon>
    </lineage>
</organism>
<dbReference type="GO" id="GO:0061630">
    <property type="term" value="F:ubiquitin protein ligase activity"/>
    <property type="evidence" value="ECO:0007669"/>
    <property type="project" value="UniProtKB-EC"/>
</dbReference>
<dbReference type="GO" id="GO:0008270">
    <property type="term" value="F:zinc ion binding"/>
    <property type="evidence" value="ECO:0007669"/>
    <property type="project" value="UniProtKB-KW"/>
</dbReference>
<evidence type="ECO:0000256" key="8">
    <source>
        <dbReference type="ARBA" id="ARBA00022833"/>
    </source>
</evidence>
<evidence type="ECO:0000313" key="12">
    <source>
        <dbReference type="EMBL" id="KNC55592.1"/>
    </source>
</evidence>
<dbReference type="InterPro" id="IPR002867">
    <property type="entry name" value="IBR_dom"/>
</dbReference>
<evidence type="ECO:0000256" key="7">
    <source>
        <dbReference type="ARBA" id="ARBA00022786"/>
    </source>
</evidence>
<dbReference type="Proteomes" id="UP000054408">
    <property type="component" value="Unassembled WGS sequence"/>
</dbReference>
<dbReference type="PANTHER" id="PTHR11685">
    <property type="entry name" value="RBR FAMILY RING FINGER AND IBR DOMAIN-CONTAINING"/>
    <property type="match status" value="1"/>
</dbReference>
<evidence type="ECO:0000256" key="1">
    <source>
        <dbReference type="ARBA" id="ARBA00001798"/>
    </source>
</evidence>
<gene>
    <name evidence="12" type="ORF">AMSG_01859</name>
</gene>
<dbReference type="AlphaFoldDB" id="A0A0L0DTR7"/>
<dbReference type="Pfam" id="PF01485">
    <property type="entry name" value="IBR"/>
    <property type="match status" value="1"/>
</dbReference>
<evidence type="ECO:0000259" key="11">
    <source>
        <dbReference type="PROSITE" id="PS51873"/>
    </source>
</evidence>
<evidence type="ECO:0000259" key="10">
    <source>
        <dbReference type="PROSITE" id="PS50089"/>
    </source>
</evidence>
<feature type="domain" description="RING-type" evidence="11">
    <location>
        <begin position="231"/>
        <end position="438"/>
    </location>
</feature>
<keyword evidence="5" id="KW-0677">Repeat</keyword>
<evidence type="ECO:0000256" key="2">
    <source>
        <dbReference type="ARBA" id="ARBA00012251"/>
    </source>
</evidence>
<dbReference type="PROSITE" id="PS51873">
    <property type="entry name" value="TRIAD"/>
    <property type="match status" value="1"/>
</dbReference>
<name>A0A0L0DTR7_THETB</name>
<dbReference type="Gene3D" id="1.20.120.1750">
    <property type="match status" value="1"/>
</dbReference>
<dbReference type="SMART" id="SM00647">
    <property type="entry name" value="IBR"/>
    <property type="match status" value="2"/>
</dbReference>
<dbReference type="EMBL" id="GL349439">
    <property type="protein sequence ID" value="KNC55592.1"/>
    <property type="molecule type" value="Genomic_DNA"/>
</dbReference>
<dbReference type="CDD" id="cd16773">
    <property type="entry name" value="RING-HC_RBR_TRIAD1"/>
    <property type="match status" value="1"/>
</dbReference>
<dbReference type="InterPro" id="IPR013083">
    <property type="entry name" value="Znf_RING/FYVE/PHD"/>
</dbReference>
<dbReference type="STRING" id="461836.A0A0L0DTR7"/>
<proteinExistence type="predicted"/>
<dbReference type="GO" id="GO:0016567">
    <property type="term" value="P:protein ubiquitination"/>
    <property type="evidence" value="ECO:0007669"/>
    <property type="project" value="InterPro"/>
</dbReference>
<dbReference type="Pfam" id="PF19422">
    <property type="entry name" value="Ariadne"/>
    <property type="match status" value="1"/>
</dbReference>
<comment type="catalytic activity">
    <reaction evidence="1">
        <text>[E2 ubiquitin-conjugating enzyme]-S-ubiquitinyl-L-cysteine + [acceptor protein]-L-lysine = [E2 ubiquitin-conjugating enzyme]-L-cysteine + [acceptor protein]-N(6)-ubiquitinyl-L-lysine.</text>
        <dbReference type="EC" id="2.3.2.31"/>
    </reaction>
</comment>
<evidence type="ECO:0000256" key="4">
    <source>
        <dbReference type="ARBA" id="ARBA00022723"/>
    </source>
</evidence>
<dbReference type="OMA" id="PYAYYMD"/>
<evidence type="ECO:0000256" key="5">
    <source>
        <dbReference type="ARBA" id="ARBA00022737"/>
    </source>
</evidence>
<dbReference type="FunFam" id="3.30.40.10:FF:000019">
    <property type="entry name" value="RBR-type E3 ubiquitin transferase"/>
    <property type="match status" value="1"/>
</dbReference>
<dbReference type="SUPFAM" id="SSF57850">
    <property type="entry name" value="RING/U-box"/>
    <property type="match status" value="3"/>
</dbReference>
<protein>
    <recommendedName>
        <fullName evidence="2">RBR-type E3 ubiquitin transferase</fullName>
        <ecNumber evidence="2">2.3.2.31</ecNumber>
    </recommendedName>
</protein>
<dbReference type="PROSITE" id="PS00518">
    <property type="entry name" value="ZF_RING_1"/>
    <property type="match status" value="1"/>
</dbReference>
<dbReference type="OrthoDB" id="10009520at2759"/>
<dbReference type="InterPro" id="IPR045840">
    <property type="entry name" value="Ariadne"/>
</dbReference>
<keyword evidence="6 9" id="KW-0863">Zinc-finger</keyword>
<dbReference type="InterPro" id="IPR031127">
    <property type="entry name" value="E3_UB_ligase_RBR"/>
</dbReference>
<keyword evidence="12" id="KW-0436">Ligase</keyword>
<dbReference type="GO" id="GO:0016874">
    <property type="term" value="F:ligase activity"/>
    <property type="evidence" value="ECO:0007669"/>
    <property type="project" value="UniProtKB-KW"/>
</dbReference>
<evidence type="ECO:0000313" key="13">
    <source>
        <dbReference type="Proteomes" id="UP000054408"/>
    </source>
</evidence>
<accession>A0A0L0DTR7</accession>
<dbReference type="Pfam" id="PF22191">
    <property type="entry name" value="IBR_1"/>
    <property type="match status" value="1"/>
</dbReference>